<dbReference type="Gene3D" id="3.40.50.720">
    <property type="entry name" value="NAD(P)-binding Rossmann-like Domain"/>
    <property type="match status" value="1"/>
</dbReference>
<dbReference type="Pfam" id="PF02625">
    <property type="entry name" value="XdhC_CoxI"/>
    <property type="match status" value="1"/>
</dbReference>
<evidence type="ECO:0000259" key="1">
    <source>
        <dbReference type="Pfam" id="PF02625"/>
    </source>
</evidence>
<feature type="domain" description="XdhC Rossmann" evidence="2">
    <location>
        <begin position="107"/>
        <end position="248"/>
    </location>
</feature>
<reference evidence="4" key="1">
    <citation type="journal article" date="2019" name="Int. J. Syst. Evol. Microbiol.">
        <title>The Global Catalogue of Microorganisms (GCM) 10K type strain sequencing project: providing services to taxonomists for standard genome sequencing and annotation.</title>
        <authorList>
            <consortium name="The Broad Institute Genomics Platform"/>
            <consortium name="The Broad Institute Genome Sequencing Center for Infectious Disease"/>
            <person name="Wu L."/>
            <person name="Ma J."/>
        </authorList>
    </citation>
    <scope>NUCLEOTIDE SEQUENCE [LARGE SCALE GENOMIC DNA]</scope>
    <source>
        <strain evidence="4">CGMCC 1.19062</strain>
    </source>
</reference>
<evidence type="ECO:0000313" key="4">
    <source>
        <dbReference type="Proteomes" id="UP001597295"/>
    </source>
</evidence>
<dbReference type="Proteomes" id="UP001597295">
    <property type="component" value="Unassembled WGS sequence"/>
</dbReference>
<organism evidence="3 4">
    <name type="scientific">Lacibacterium aquatile</name>
    <dbReference type="NCBI Taxonomy" id="1168082"/>
    <lineage>
        <taxon>Bacteria</taxon>
        <taxon>Pseudomonadati</taxon>
        <taxon>Pseudomonadota</taxon>
        <taxon>Alphaproteobacteria</taxon>
        <taxon>Rhodospirillales</taxon>
        <taxon>Rhodospirillaceae</taxon>
    </lineage>
</organism>
<protein>
    <submittedName>
        <fullName evidence="3">Xanthine dehydrogenase accessory protein XdhC</fullName>
    </submittedName>
</protein>
<dbReference type="RefSeq" id="WP_379878055.1">
    <property type="nucleotide sequence ID" value="NZ_JBHUIP010000014.1"/>
</dbReference>
<gene>
    <name evidence="3" type="primary">xdhC</name>
    <name evidence="3" type="ORF">ACFSM5_18555</name>
</gene>
<dbReference type="InterPro" id="IPR027051">
    <property type="entry name" value="XdhC_Rossmann_dom"/>
</dbReference>
<feature type="domain" description="XdhC- CoxI" evidence="1">
    <location>
        <begin position="13"/>
        <end position="69"/>
    </location>
</feature>
<accession>A0ABW5DYN5</accession>
<evidence type="ECO:0000259" key="2">
    <source>
        <dbReference type="Pfam" id="PF13478"/>
    </source>
</evidence>
<sequence>MNGLYRHLSMLEAKAEPFVLVTVTEVQGSTPREGGAKMVVTREASFATIGGGQLEFTAIETARQLLDGNAVQPVTRKYPLGPTLGQCCGGQVSLLYEVQRPATLRLGLFGAGHVARALVGKLGDVPCRIDWYDPRAEEFPASVPDHVAKHVTEKLEAGIAALAPGAFVLIMTHDHPLDLALTAAALKRPDLPFIGLIGSATKRARFQSRLRGMGFSDEDLSRIVCPIGLPGITGKQPGVIALAVAAQLLQAAEGTPGLRHWDKEDVSWALPPNA</sequence>
<dbReference type="NCBIfam" id="TIGR02964">
    <property type="entry name" value="xanthine_xdhC"/>
    <property type="match status" value="1"/>
</dbReference>
<dbReference type="PANTHER" id="PTHR30388:SF6">
    <property type="entry name" value="XANTHINE DEHYDROGENASE SUBUNIT A-RELATED"/>
    <property type="match status" value="1"/>
</dbReference>
<evidence type="ECO:0000313" key="3">
    <source>
        <dbReference type="EMBL" id="MFD2264914.1"/>
    </source>
</evidence>
<name>A0ABW5DYN5_9PROT</name>
<dbReference type="InterPro" id="IPR052698">
    <property type="entry name" value="MoCofactor_Util/Proc"/>
</dbReference>
<comment type="caution">
    <text evidence="3">The sequence shown here is derived from an EMBL/GenBank/DDBJ whole genome shotgun (WGS) entry which is preliminary data.</text>
</comment>
<keyword evidence="4" id="KW-1185">Reference proteome</keyword>
<dbReference type="Pfam" id="PF13478">
    <property type="entry name" value="XdhC_C"/>
    <property type="match status" value="1"/>
</dbReference>
<dbReference type="InterPro" id="IPR014308">
    <property type="entry name" value="Xanthine_DH_XdhC"/>
</dbReference>
<proteinExistence type="predicted"/>
<dbReference type="PANTHER" id="PTHR30388">
    <property type="entry name" value="ALDEHYDE OXIDOREDUCTASE MOLYBDENUM COFACTOR ASSEMBLY PROTEIN"/>
    <property type="match status" value="1"/>
</dbReference>
<dbReference type="InterPro" id="IPR003777">
    <property type="entry name" value="XdhC_CoxI"/>
</dbReference>
<dbReference type="EMBL" id="JBHUIP010000014">
    <property type="protein sequence ID" value="MFD2264914.1"/>
    <property type="molecule type" value="Genomic_DNA"/>
</dbReference>